<dbReference type="AlphaFoldDB" id="A0AA39MP06"/>
<organism evidence="2 3">
    <name type="scientific">Armillaria borealis</name>
    <dbReference type="NCBI Taxonomy" id="47425"/>
    <lineage>
        <taxon>Eukaryota</taxon>
        <taxon>Fungi</taxon>
        <taxon>Dikarya</taxon>
        <taxon>Basidiomycota</taxon>
        <taxon>Agaricomycotina</taxon>
        <taxon>Agaricomycetes</taxon>
        <taxon>Agaricomycetidae</taxon>
        <taxon>Agaricales</taxon>
        <taxon>Marasmiineae</taxon>
        <taxon>Physalacriaceae</taxon>
        <taxon>Armillaria</taxon>
    </lineage>
</organism>
<evidence type="ECO:0000256" key="1">
    <source>
        <dbReference type="SAM" id="MobiDB-lite"/>
    </source>
</evidence>
<feature type="region of interest" description="Disordered" evidence="1">
    <location>
        <begin position="115"/>
        <end position="164"/>
    </location>
</feature>
<evidence type="ECO:0000313" key="3">
    <source>
        <dbReference type="Proteomes" id="UP001175226"/>
    </source>
</evidence>
<reference evidence="2" key="1">
    <citation type="submission" date="2023-06" db="EMBL/GenBank/DDBJ databases">
        <authorList>
            <consortium name="Lawrence Berkeley National Laboratory"/>
            <person name="Ahrendt S."/>
            <person name="Sahu N."/>
            <person name="Indic B."/>
            <person name="Wong-Bajracharya J."/>
            <person name="Merenyi Z."/>
            <person name="Ke H.-M."/>
            <person name="Monk M."/>
            <person name="Kocsube S."/>
            <person name="Drula E."/>
            <person name="Lipzen A."/>
            <person name="Balint B."/>
            <person name="Henrissat B."/>
            <person name="Andreopoulos B."/>
            <person name="Martin F.M."/>
            <person name="Harder C.B."/>
            <person name="Rigling D."/>
            <person name="Ford K.L."/>
            <person name="Foster G.D."/>
            <person name="Pangilinan J."/>
            <person name="Papanicolaou A."/>
            <person name="Barry K."/>
            <person name="LaButti K."/>
            <person name="Viragh M."/>
            <person name="Koriabine M."/>
            <person name="Yan M."/>
            <person name="Riley R."/>
            <person name="Champramary S."/>
            <person name="Plett K.L."/>
            <person name="Tsai I.J."/>
            <person name="Slot J."/>
            <person name="Sipos G."/>
            <person name="Plett J."/>
            <person name="Nagy L.G."/>
            <person name="Grigoriev I.V."/>
        </authorList>
    </citation>
    <scope>NUCLEOTIDE SEQUENCE</scope>
    <source>
        <strain evidence="2">FPL87.14</strain>
    </source>
</reference>
<accession>A0AA39MP06</accession>
<proteinExistence type="predicted"/>
<keyword evidence="3" id="KW-1185">Reference proteome</keyword>
<evidence type="ECO:0000313" key="2">
    <source>
        <dbReference type="EMBL" id="KAK0440988.1"/>
    </source>
</evidence>
<gene>
    <name evidence="2" type="ORF">EV421DRAFT_1736904</name>
</gene>
<dbReference type="Proteomes" id="UP001175226">
    <property type="component" value="Unassembled WGS sequence"/>
</dbReference>
<sequence length="200" mass="23093">MTIALAWVWMEKVQWPTHSKTKLIARQRRRFSMRNTYGAVKDGGTEHHHRDQQLCDHRKGNQRLFSSGLCSAQPAEDGGTYTYREDWMMGTIWNKILRRGGSVVTVMVGNEWAADVDEGSASNTPEDDEEQDRKKRPQGHWHESRNAKKERKKAVKVKAQERYAQNKECKKAAALNYLRVCRLLPSMEIEGKRQISLPSP</sequence>
<protein>
    <submittedName>
        <fullName evidence="2">Uncharacterized protein</fullName>
    </submittedName>
</protein>
<comment type="caution">
    <text evidence="2">The sequence shown here is derived from an EMBL/GenBank/DDBJ whole genome shotgun (WGS) entry which is preliminary data.</text>
</comment>
<name>A0AA39MP06_9AGAR</name>
<dbReference type="EMBL" id="JAUEPT010000031">
    <property type="protein sequence ID" value="KAK0440988.1"/>
    <property type="molecule type" value="Genomic_DNA"/>
</dbReference>